<organism evidence="3 4">
    <name type="scientific">Cordyceps confragosa</name>
    <name type="common">Lecanicillium lecanii</name>
    <dbReference type="NCBI Taxonomy" id="2714763"/>
    <lineage>
        <taxon>Eukaryota</taxon>
        <taxon>Fungi</taxon>
        <taxon>Dikarya</taxon>
        <taxon>Ascomycota</taxon>
        <taxon>Pezizomycotina</taxon>
        <taxon>Sordariomycetes</taxon>
        <taxon>Hypocreomycetidae</taxon>
        <taxon>Hypocreales</taxon>
        <taxon>Cordycipitaceae</taxon>
        <taxon>Akanthomyces</taxon>
    </lineage>
</organism>
<dbReference type="Pfam" id="PF13912">
    <property type="entry name" value="zf-C2H2_6"/>
    <property type="match status" value="1"/>
</dbReference>
<evidence type="ECO:0000256" key="1">
    <source>
        <dbReference type="PROSITE-ProRule" id="PRU00042"/>
    </source>
</evidence>
<keyword evidence="4" id="KW-1185">Reference proteome</keyword>
<keyword evidence="1" id="KW-0863">Zinc-finger</keyword>
<dbReference type="AlphaFoldDB" id="A0A179IS96"/>
<feature type="domain" description="C2H2-type" evidence="2">
    <location>
        <begin position="138"/>
        <end position="162"/>
    </location>
</feature>
<dbReference type="OrthoDB" id="6077919at2759"/>
<dbReference type="InterPro" id="IPR036236">
    <property type="entry name" value="Znf_C2H2_sf"/>
</dbReference>
<dbReference type="SMART" id="SM00355">
    <property type="entry name" value="ZnF_C2H2"/>
    <property type="match status" value="3"/>
</dbReference>
<dbReference type="PROSITE" id="PS50157">
    <property type="entry name" value="ZINC_FINGER_C2H2_2"/>
    <property type="match status" value="2"/>
</dbReference>
<comment type="caution">
    <text evidence="3">The sequence shown here is derived from an EMBL/GenBank/DDBJ whole genome shotgun (WGS) entry which is preliminary data.</text>
</comment>
<protein>
    <recommendedName>
        <fullName evidence="2">C2H2-type domain-containing protein</fullName>
    </recommendedName>
</protein>
<reference evidence="3 4" key="1">
    <citation type="submission" date="2016-03" db="EMBL/GenBank/DDBJ databases">
        <title>Fine-scale spatial genetic structure of a fungal parasite of coffee scale insects.</title>
        <authorList>
            <person name="Jackson D."/>
            <person name="Zemenick K.A."/>
            <person name="Malloure B."/>
            <person name="Quandt C.A."/>
            <person name="James T.Y."/>
        </authorList>
    </citation>
    <scope>NUCLEOTIDE SEQUENCE [LARGE SCALE GENOMIC DNA]</scope>
    <source>
        <strain evidence="3 4">UM487</strain>
    </source>
</reference>
<dbReference type="EMBL" id="LUKN01000211">
    <property type="protein sequence ID" value="OAR04580.1"/>
    <property type="molecule type" value="Genomic_DNA"/>
</dbReference>
<accession>A0A179IS96</accession>
<proteinExistence type="predicted"/>
<name>A0A179IS96_CORDF</name>
<feature type="domain" description="C2H2-type" evidence="2">
    <location>
        <begin position="5"/>
        <end position="29"/>
    </location>
</feature>
<dbReference type="GO" id="GO:0008270">
    <property type="term" value="F:zinc ion binding"/>
    <property type="evidence" value="ECO:0007669"/>
    <property type="project" value="UniProtKB-KW"/>
</dbReference>
<dbReference type="Proteomes" id="UP000243081">
    <property type="component" value="Unassembled WGS sequence"/>
</dbReference>
<gene>
    <name evidence="3" type="ORF">LLEC1_02190</name>
</gene>
<evidence type="ECO:0000313" key="3">
    <source>
        <dbReference type="EMBL" id="OAR04580.1"/>
    </source>
</evidence>
<dbReference type="InterPro" id="IPR013087">
    <property type="entry name" value="Znf_C2H2_type"/>
</dbReference>
<evidence type="ECO:0000313" key="4">
    <source>
        <dbReference type="Proteomes" id="UP000243081"/>
    </source>
</evidence>
<keyword evidence="1" id="KW-0479">Metal-binding</keyword>
<dbReference type="Pfam" id="PF12874">
    <property type="entry name" value="zf-met"/>
    <property type="match status" value="1"/>
</dbReference>
<keyword evidence="1" id="KW-0862">Zinc</keyword>
<dbReference type="OMA" id="ALDHWAP"/>
<dbReference type="PROSITE" id="PS00028">
    <property type="entry name" value="ZINC_FINGER_C2H2_1"/>
    <property type="match status" value="2"/>
</dbReference>
<evidence type="ECO:0000259" key="2">
    <source>
        <dbReference type="PROSITE" id="PS50157"/>
    </source>
</evidence>
<sequence length="216" mass="24693">MYGCYECDGCGREFGSEHAMVQHKNAKGHWTVECGRCYDRFVDQEDCQEHEYNCHNYCADCDREFQSYNNLRMSLTTATGLAHHLEMNACPNATTNRDIMYNYVRGKDPNGIISKKLLEWQGSATYEASERTWNGDGYECYLCHRDFNSLRGLNQHINSAAHQQALYHCPNRDCRDFKSLAGIINHLESETCGITRFGVVQRGVTNMIGGGRLLCF</sequence>
<dbReference type="SUPFAM" id="SSF57667">
    <property type="entry name" value="beta-beta-alpha zinc fingers"/>
    <property type="match status" value="1"/>
</dbReference>